<dbReference type="AlphaFoldDB" id="A0A8X6LRG2"/>
<evidence type="ECO:0000313" key="2">
    <source>
        <dbReference type="EMBL" id="GFR17184.1"/>
    </source>
</evidence>
<gene>
    <name evidence="2" type="ORF">TNCT_494751</name>
</gene>
<comment type="caution">
    <text evidence="2">The sequence shown here is derived from an EMBL/GenBank/DDBJ whole genome shotgun (WGS) entry which is preliminary data.</text>
</comment>
<proteinExistence type="predicted"/>
<name>A0A8X6LRG2_TRICU</name>
<evidence type="ECO:0000313" key="3">
    <source>
        <dbReference type="Proteomes" id="UP000887116"/>
    </source>
</evidence>
<keyword evidence="3" id="KW-1185">Reference proteome</keyword>
<reference evidence="2" key="1">
    <citation type="submission" date="2020-07" db="EMBL/GenBank/DDBJ databases">
        <title>Multicomponent nature underlies the extraordinary mechanical properties of spider dragline silk.</title>
        <authorList>
            <person name="Kono N."/>
            <person name="Nakamura H."/>
            <person name="Mori M."/>
            <person name="Yoshida Y."/>
            <person name="Ohtoshi R."/>
            <person name="Malay A.D."/>
            <person name="Moran D.A.P."/>
            <person name="Tomita M."/>
            <person name="Numata K."/>
            <person name="Arakawa K."/>
        </authorList>
    </citation>
    <scope>NUCLEOTIDE SEQUENCE</scope>
</reference>
<accession>A0A8X6LRG2</accession>
<sequence>MACVLPTPPRRESLRTEIGRHFREAIREERCHHATSHTGDLFLPLSDKKERKEKGKGAKSMVFFAFGHAVGGFQRDEKYGRASAEGFMVGGFRLGGGEIENNISTPRGMKNDKIG</sequence>
<dbReference type="EMBL" id="BMAO01027468">
    <property type="protein sequence ID" value="GFR17184.1"/>
    <property type="molecule type" value="Genomic_DNA"/>
</dbReference>
<dbReference type="OrthoDB" id="10540970at2759"/>
<dbReference type="Proteomes" id="UP000887116">
    <property type="component" value="Unassembled WGS sequence"/>
</dbReference>
<evidence type="ECO:0000256" key="1">
    <source>
        <dbReference type="SAM" id="MobiDB-lite"/>
    </source>
</evidence>
<protein>
    <submittedName>
        <fullName evidence="2">Uncharacterized protein</fullName>
    </submittedName>
</protein>
<organism evidence="2 3">
    <name type="scientific">Trichonephila clavata</name>
    <name type="common">Joro spider</name>
    <name type="synonym">Nephila clavata</name>
    <dbReference type="NCBI Taxonomy" id="2740835"/>
    <lineage>
        <taxon>Eukaryota</taxon>
        <taxon>Metazoa</taxon>
        <taxon>Ecdysozoa</taxon>
        <taxon>Arthropoda</taxon>
        <taxon>Chelicerata</taxon>
        <taxon>Arachnida</taxon>
        <taxon>Araneae</taxon>
        <taxon>Araneomorphae</taxon>
        <taxon>Entelegynae</taxon>
        <taxon>Araneoidea</taxon>
        <taxon>Nephilidae</taxon>
        <taxon>Trichonephila</taxon>
    </lineage>
</organism>
<feature type="region of interest" description="Disordered" evidence="1">
    <location>
        <begin position="33"/>
        <end position="54"/>
    </location>
</feature>